<evidence type="ECO:0000313" key="3">
    <source>
        <dbReference type="WBParaSite" id="jg25716"/>
    </source>
</evidence>
<dbReference type="WBParaSite" id="jg25716">
    <property type="protein sequence ID" value="jg25716"/>
    <property type="gene ID" value="jg25716"/>
</dbReference>
<reference evidence="3" key="1">
    <citation type="submission" date="2022-11" db="UniProtKB">
        <authorList>
            <consortium name="WormBaseParasite"/>
        </authorList>
    </citation>
    <scope>IDENTIFICATION</scope>
</reference>
<name>A0A915E377_9BILA</name>
<accession>A0A915E377</accession>
<keyword evidence="2" id="KW-1185">Reference proteome</keyword>
<dbReference type="AlphaFoldDB" id="A0A915E377"/>
<dbReference type="InterPro" id="IPR001173">
    <property type="entry name" value="Glyco_trans_2-like"/>
</dbReference>
<dbReference type="GO" id="GO:0016758">
    <property type="term" value="F:hexosyltransferase activity"/>
    <property type="evidence" value="ECO:0007669"/>
    <property type="project" value="UniProtKB-ARBA"/>
</dbReference>
<sequence length="208" mass="23519">MPQVDVSCIVPVKNGEAFLQECLDSLLLQNFDLTFEVCIFDDGSTDSTPQIIEQNAPLFQSRNILFFSQRAVVSGGEIFLIFILMCYPPNIFKVVFCASVMPMTSVCPTGFVNKSIYVYNPQAGQLHCGCSIQPSSCKRHYQIYQMGMFSRTNQLKTQVYTSFGPTLIAPTCGFPEDLDFFYRALRLNVDLIKLEEVAIIYRHHTIAH</sequence>
<dbReference type="Proteomes" id="UP000887574">
    <property type="component" value="Unplaced"/>
</dbReference>
<dbReference type="Gene3D" id="3.90.550.10">
    <property type="entry name" value="Spore Coat Polysaccharide Biosynthesis Protein SpsA, Chain A"/>
    <property type="match status" value="1"/>
</dbReference>
<organism evidence="2 3">
    <name type="scientific">Ditylenchus dipsaci</name>
    <dbReference type="NCBI Taxonomy" id="166011"/>
    <lineage>
        <taxon>Eukaryota</taxon>
        <taxon>Metazoa</taxon>
        <taxon>Ecdysozoa</taxon>
        <taxon>Nematoda</taxon>
        <taxon>Chromadorea</taxon>
        <taxon>Rhabditida</taxon>
        <taxon>Tylenchina</taxon>
        <taxon>Tylenchomorpha</taxon>
        <taxon>Sphaerularioidea</taxon>
        <taxon>Anguinidae</taxon>
        <taxon>Anguininae</taxon>
        <taxon>Ditylenchus</taxon>
    </lineage>
</organism>
<evidence type="ECO:0000313" key="2">
    <source>
        <dbReference type="Proteomes" id="UP000887574"/>
    </source>
</evidence>
<dbReference type="SUPFAM" id="SSF53448">
    <property type="entry name" value="Nucleotide-diphospho-sugar transferases"/>
    <property type="match status" value="1"/>
</dbReference>
<dbReference type="Pfam" id="PF00535">
    <property type="entry name" value="Glycos_transf_2"/>
    <property type="match status" value="1"/>
</dbReference>
<evidence type="ECO:0000259" key="1">
    <source>
        <dbReference type="Pfam" id="PF00535"/>
    </source>
</evidence>
<dbReference type="InterPro" id="IPR029044">
    <property type="entry name" value="Nucleotide-diphossugar_trans"/>
</dbReference>
<feature type="domain" description="Glycosyltransferase 2-like" evidence="1">
    <location>
        <begin position="7"/>
        <end position="63"/>
    </location>
</feature>
<protein>
    <submittedName>
        <fullName evidence="3">Glycosyltransferase 2-like domain-containing protein</fullName>
    </submittedName>
</protein>
<dbReference type="PANTHER" id="PTHR22916">
    <property type="entry name" value="GLYCOSYLTRANSFERASE"/>
    <property type="match status" value="1"/>
</dbReference>
<proteinExistence type="predicted"/>
<dbReference type="PANTHER" id="PTHR22916:SF3">
    <property type="entry name" value="UDP-GLCNAC:BETAGAL BETA-1,3-N-ACETYLGLUCOSAMINYLTRANSFERASE-LIKE PROTEIN 1"/>
    <property type="match status" value="1"/>
</dbReference>